<feature type="domain" description="GH18" evidence="10">
    <location>
        <begin position="27"/>
        <end position="334"/>
    </location>
</feature>
<keyword evidence="11" id="KW-1185">Reference proteome</keyword>
<feature type="region of interest" description="Disordered" evidence="7">
    <location>
        <begin position="348"/>
        <end position="372"/>
    </location>
</feature>
<evidence type="ECO:0000256" key="4">
    <source>
        <dbReference type="ARBA" id="ARBA00023295"/>
    </source>
</evidence>
<sequence length="430" mass="46862">MRSVLILLVVAFAAGIWAKRENYTGRQRLVGYWGQNGAGPANGPSNYERSLAETCRTTKYDIIAVSFVIIFWDSRNKDSLPSLNFAYHCEKSISPQYPFLLRCPKIEEGIKVCQGLGKKVIMSVGGATGDGTLPTPAKARELAQTFYDLFLGGSRMDGSLNLRPFGSAVMDGIDLDIEGGRGDNYGDFIKEMRRIMDADQSKVYLLTGAPQCPYPDHHLGPGGNSGLELAGEDMDHLYIQFYNNYCHTGAGNWFDSTLKQWLDFSKSRSPRGPLIFIGMPAATGGASGAHFYRPPAELRALYQKVRDLPGIGGIMLWDVSWDQNNVISGKRYSEVAFSLLKGSTVVPTGSPGVSTEPPINPPGPTTLPPTTKPAGPFSCSGKQDGTYADPADCTKYHQCYSGTKYSFACPNGLNFNPKIKACDWPANVRC</sequence>
<keyword evidence="4 5" id="KW-0326">Glycosidase</keyword>
<dbReference type="SMART" id="SM00494">
    <property type="entry name" value="ChtBD2"/>
    <property type="match status" value="1"/>
</dbReference>
<dbReference type="InterPro" id="IPR002557">
    <property type="entry name" value="Chitin-bd_dom"/>
</dbReference>
<accession>A0A6P8J0J2</accession>
<name>A0A6P8J0J2_ACTTE</name>
<dbReference type="GO" id="GO:0006032">
    <property type="term" value="P:chitin catabolic process"/>
    <property type="evidence" value="ECO:0007669"/>
    <property type="project" value="UniProtKB-ARBA"/>
</dbReference>
<dbReference type="Gene3D" id="3.20.20.80">
    <property type="entry name" value="Glycosidases"/>
    <property type="match status" value="1"/>
</dbReference>
<dbReference type="PANTHER" id="PTHR45708">
    <property type="entry name" value="ENDOCHITINASE"/>
    <property type="match status" value="1"/>
</dbReference>
<dbReference type="GO" id="GO:0005576">
    <property type="term" value="C:extracellular region"/>
    <property type="evidence" value="ECO:0007669"/>
    <property type="project" value="InterPro"/>
</dbReference>
<dbReference type="InParanoid" id="A0A6P8J0J2"/>
<dbReference type="InterPro" id="IPR001223">
    <property type="entry name" value="Glyco_hydro18_cat"/>
</dbReference>
<dbReference type="SUPFAM" id="SSF51445">
    <property type="entry name" value="(Trans)glycosidases"/>
    <property type="match status" value="1"/>
</dbReference>
<organism evidence="11 12">
    <name type="scientific">Actinia tenebrosa</name>
    <name type="common">Australian red waratah sea anemone</name>
    <dbReference type="NCBI Taxonomy" id="6105"/>
    <lineage>
        <taxon>Eukaryota</taxon>
        <taxon>Metazoa</taxon>
        <taxon>Cnidaria</taxon>
        <taxon>Anthozoa</taxon>
        <taxon>Hexacorallia</taxon>
        <taxon>Actiniaria</taxon>
        <taxon>Actiniidae</taxon>
        <taxon>Actinia</taxon>
    </lineage>
</organism>
<dbReference type="Pfam" id="PF01607">
    <property type="entry name" value="CBM_14"/>
    <property type="match status" value="1"/>
</dbReference>
<evidence type="ECO:0000313" key="12">
    <source>
        <dbReference type="RefSeq" id="XP_031573002.1"/>
    </source>
</evidence>
<reference evidence="12" key="1">
    <citation type="submission" date="2025-08" db="UniProtKB">
        <authorList>
            <consortium name="RefSeq"/>
        </authorList>
    </citation>
    <scope>IDENTIFICATION</scope>
    <source>
        <tissue evidence="12">Tentacle</tissue>
    </source>
</reference>
<evidence type="ECO:0000313" key="11">
    <source>
        <dbReference type="Proteomes" id="UP000515163"/>
    </source>
</evidence>
<feature type="signal peptide" evidence="8">
    <location>
        <begin position="1"/>
        <end position="18"/>
    </location>
</feature>
<dbReference type="InterPro" id="IPR017853">
    <property type="entry name" value="GH"/>
</dbReference>
<evidence type="ECO:0000256" key="7">
    <source>
        <dbReference type="SAM" id="MobiDB-lite"/>
    </source>
</evidence>
<comment type="similarity">
    <text evidence="6">Belongs to the glycosyl hydrolase 18 family.</text>
</comment>
<evidence type="ECO:0000256" key="5">
    <source>
        <dbReference type="RuleBase" id="RU000489"/>
    </source>
</evidence>
<protein>
    <recommendedName>
        <fullName evidence="1">chitinase</fullName>
        <ecNumber evidence="1">3.2.1.14</ecNumber>
    </recommendedName>
</protein>
<evidence type="ECO:0000259" key="10">
    <source>
        <dbReference type="PROSITE" id="PS51910"/>
    </source>
</evidence>
<dbReference type="InterPro" id="IPR036508">
    <property type="entry name" value="Chitin-bd_dom_sf"/>
</dbReference>
<dbReference type="Pfam" id="PF00704">
    <property type="entry name" value="Glyco_hydro_18"/>
    <property type="match status" value="1"/>
</dbReference>
<dbReference type="PANTHER" id="PTHR45708:SF49">
    <property type="entry name" value="ENDOCHITINASE"/>
    <property type="match status" value="1"/>
</dbReference>
<evidence type="ECO:0000256" key="1">
    <source>
        <dbReference type="ARBA" id="ARBA00012729"/>
    </source>
</evidence>
<dbReference type="GO" id="GO:0008061">
    <property type="term" value="F:chitin binding"/>
    <property type="evidence" value="ECO:0007669"/>
    <property type="project" value="InterPro"/>
</dbReference>
<dbReference type="RefSeq" id="XP_031573002.1">
    <property type="nucleotide sequence ID" value="XM_031717142.1"/>
</dbReference>
<dbReference type="GeneID" id="116307000"/>
<dbReference type="InterPro" id="IPR050542">
    <property type="entry name" value="Glycosyl_Hydrlase18_Chitinase"/>
</dbReference>
<feature type="chain" id="PRO_5028279730" description="chitinase" evidence="8">
    <location>
        <begin position="19"/>
        <end position="430"/>
    </location>
</feature>
<feature type="compositionally biased region" description="Pro residues" evidence="7">
    <location>
        <begin position="358"/>
        <end position="371"/>
    </location>
</feature>
<evidence type="ECO:0000256" key="2">
    <source>
        <dbReference type="ARBA" id="ARBA00022801"/>
    </source>
</evidence>
<dbReference type="GO" id="GO:0008843">
    <property type="term" value="F:endochitinase activity"/>
    <property type="evidence" value="ECO:0007669"/>
    <property type="project" value="UniProtKB-EC"/>
</dbReference>
<dbReference type="PROSITE" id="PS51910">
    <property type="entry name" value="GH18_2"/>
    <property type="match status" value="1"/>
</dbReference>
<gene>
    <name evidence="12" type="primary">LOC116307000</name>
</gene>
<evidence type="ECO:0000256" key="8">
    <source>
        <dbReference type="SAM" id="SignalP"/>
    </source>
</evidence>
<keyword evidence="8" id="KW-0732">Signal</keyword>
<dbReference type="Proteomes" id="UP000515163">
    <property type="component" value="Unplaced"/>
</dbReference>
<dbReference type="SUPFAM" id="SSF57625">
    <property type="entry name" value="Invertebrate chitin-binding proteins"/>
    <property type="match status" value="1"/>
</dbReference>
<dbReference type="PROSITE" id="PS01095">
    <property type="entry name" value="GH18_1"/>
    <property type="match status" value="1"/>
</dbReference>
<keyword evidence="3" id="KW-1015">Disulfide bond</keyword>
<evidence type="ECO:0000256" key="6">
    <source>
        <dbReference type="RuleBase" id="RU004453"/>
    </source>
</evidence>
<proteinExistence type="inferred from homology"/>
<keyword evidence="2 5" id="KW-0378">Hydrolase</keyword>
<dbReference type="InterPro" id="IPR001579">
    <property type="entry name" value="Glyco_hydro_18_chit_AS"/>
</dbReference>
<dbReference type="KEGG" id="aten:116307000"/>
<dbReference type="OrthoDB" id="6020543at2759"/>
<evidence type="ECO:0000256" key="3">
    <source>
        <dbReference type="ARBA" id="ARBA00023157"/>
    </source>
</evidence>
<evidence type="ECO:0000259" key="9">
    <source>
        <dbReference type="PROSITE" id="PS50940"/>
    </source>
</evidence>
<dbReference type="AlphaFoldDB" id="A0A6P8J0J2"/>
<feature type="domain" description="Chitin-binding type-2" evidence="9">
    <location>
        <begin position="376"/>
        <end position="430"/>
    </location>
</feature>
<dbReference type="PROSITE" id="PS50940">
    <property type="entry name" value="CHIT_BIND_II"/>
    <property type="match status" value="1"/>
</dbReference>
<dbReference type="EC" id="3.2.1.14" evidence="1"/>
<dbReference type="GO" id="GO:0005975">
    <property type="term" value="P:carbohydrate metabolic process"/>
    <property type="evidence" value="ECO:0007669"/>
    <property type="project" value="InterPro"/>
</dbReference>
<dbReference type="Gene3D" id="2.170.140.10">
    <property type="entry name" value="Chitin binding domain"/>
    <property type="match status" value="1"/>
</dbReference>